<keyword evidence="2" id="KW-1185">Reference proteome</keyword>
<proteinExistence type="predicted"/>
<dbReference type="Gene3D" id="2.60.40.1460">
    <property type="entry name" value="Integrin domains. Chain A, domain 2"/>
    <property type="match status" value="1"/>
</dbReference>
<name>A0ABN9FWZ3_9NEOB</name>
<feature type="non-terminal residue" evidence="1">
    <location>
        <position position="99"/>
    </location>
</feature>
<evidence type="ECO:0000313" key="1">
    <source>
        <dbReference type="EMBL" id="CAI9601189.1"/>
    </source>
</evidence>
<protein>
    <submittedName>
        <fullName evidence="1">Uncharacterized protein</fullName>
    </submittedName>
</protein>
<accession>A0ABN9FWZ3</accession>
<reference evidence="1" key="1">
    <citation type="submission" date="2023-05" db="EMBL/GenBank/DDBJ databases">
        <authorList>
            <person name="Stuckert A."/>
        </authorList>
    </citation>
    <scope>NUCLEOTIDE SEQUENCE</scope>
</reference>
<organism evidence="1 2">
    <name type="scientific">Staurois parvus</name>
    <dbReference type="NCBI Taxonomy" id="386267"/>
    <lineage>
        <taxon>Eukaryota</taxon>
        <taxon>Metazoa</taxon>
        <taxon>Chordata</taxon>
        <taxon>Craniata</taxon>
        <taxon>Vertebrata</taxon>
        <taxon>Euteleostomi</taxon>
        <taxon>Amphibia</taxon>
        <taxon>Batrachia</taxon>
        <taxon>Anura</taxon>
        <taxon>Neobatrachia</taxon>
        <taxon>Ranoidea</taxon>
        <taxon>Ranidae</taxon>
        <taxon>Staurois</taxon>
    </lineage>
</organism>
<dbReference type="EMBL" id="CATNWA010017533">
    <property type="protein sequence ID" value="CAI9601189.1"/>
    <property type="molecule type" value="Genomic_DNA"/>
</dbReference>
<sequence>MTFDPIEIPLSFYECSDQFKAGSAIKLIVCFFSYQKNTRATVEDFGQVTYSLLLDAGRTNTRALFPKLGAPSMPTSVFCQGKHVQTIPSKFLSVWKTLC</sequence>
<gene>
    <name evidence="1" type="ORF">SPARVUS_LOCUS12942065</name>
</gene>
<comment type="caution">
    <text evidence="1">The sequence shown here is derived from an EMBL/GenBank/DDBJ whole genome shotgun (WGS) entry which is preliminary data.</text>
</comment>
<evidence type="ECO:0000313" key="2">
    <source>
        <dbReference type="Proteomes" id="UP001162483"/>
    </source>
</evidence>
<dbReference type="Proteomes" id="UP001162483">
    <property type="component" value="Unassembled WGS sequence"/>
</dbReference>